<dbReference type="EMBL" id="OX596102">
    <property type="protein sequence ID" value="CAM9823317.1"/>
    <property type="molecule type" value="Genomic_DNA"/>
</dbReference>
<organism evidence="1 2">
    <name type="scientific">Rangifer tarandus platyrhynchus</name>
    <name type="common">Svalbard reindeer</name>
    <dbReference type="NCBI Taxonomy" id="3082113"/>
    <lineage>
        <taxon>Eukaryota</taxon>
        <taxon>Metazoa</taxon>
        <taxon>Chordata</taxon>
        <taxon>Craniata</taxon>
        <taxon>Vertebrata</taxon>
        <taxon>Euteleostomi</taxon>
        <taxon>Mammalia</taxon>
        <taxon>Eutheria</taxon>
        <taxon>Laurasiatheria</taxon>
        <taxon>Artiodactyla</taxon>
        <taxon>Ruminantia</taxon>
        <taxon>Pecora</taxon>
        <taxon>Cervidae</taxon>
        <taxon>Odocoileinae</taxon>
        <taxon>Rangifer</taxon>
    </lineage>
</organism>
<protein>
    <submittedName>
        <fullName evidence="1">Uncharacterized protein</fullName>
    </submittedName>
</protein>
<evidence type="ECO:0000313" key="1">
    <source>
        <dbReference type="EMBL" id="CAM9823317.1"/>
    </source>
</evidence>
<sequence>MCTHSWIFLGFFNRLQSSNCFFTLCFVAAAGRCSAKAAKAGPGGRGPGPGRLPRVALSNPGCCMASVPEASLATKRKQTTARFYYYLHKRKMKFRE</sequence>
<reference evidence="1" key="1">
    <citation type="submission" date="2023-05" db="EMBL/GenBank/DDBJ databases">
        <authorList>
            <consortium name="ELIXIR-Norway"/>
        </authorList>
    </citation>
    <scope>NUCLEOTIDE SEQUENCE</scope>
</reference>
<evidence type="ECO:0000313" key="2">
    <source>
        <dbReference type="Proteomes" id="UP001162501"/>
    </source>
</evidence>
<feature type="non-terminal residue" evidence="1">
    <location>
        <position position="96"/>
    </location>
</feature>
<reference evidence="1" key="2">
    <citation type="submission" date="2025-03" db="EMBL/GenBank/DDBJ databases">
        <authorList>
            <consortium name="ELIXIR-Norway"/>
            <consortium name="Elixir Norway"/>
        </authorList>
    </citation>
    <scope>NUCLEOTIDE SEQUENCE</scope>
</reference>
<name>A0AC59YM62_RANTA</name>
<proteinExistence type="predicted"/>
<accession>A0AC59YM62</accession>
<gene>
    <name evidence="1" type="ORF">MRATA1EN22A_LOCUS7963</name>
</gene>
<dbReference type="Proteomes" id="UP001162501">
    <property type="component" value="Chromosome 18"/>
</dbReference>